<evidence type="ECO:0000256" key="11">
    <source>
        <dbReference type="ARBA" id="ARBA00023136"/>
    </source>
</evidence>
<evidence type="ECO:0000256" key="12">
    <source>
        <dbReference type="SAM" id="Phobius"/>
    </source>
</evidence>
<dbReference type="InterPro" id="IPR033885">
    <property type="entry name" value="AlkB/XylM"/>
</dbReference>
<evidence type="ECO:0000256" key="8">
    <source>
        <dbReference type="ARBA" id="ARBA00023002"/>
    </source>
</evidence>
<feature type="transmembrane region" description="Helical" evidence="12">
    <location>
        <begin position="109"/>
        <end position="127"/>
    </location>
</feature>
<dbReference type="CDD" id="cd03512">
    <property type="entry name" value="Alkane-hydroxylase"/>
    <property type="match status" value="1"/>
</dbReference>
<dbReference type="EMBL" id="JACIBX010000002">
    <property type="protein sequence ID" value="MBB3711476.1"/>
    <property type="molecule type" value="Genomic_DNA"/>
</dbReference>
<keyword evidence="4" id="KW-0997">Cell inner membrane</keyword>
<keyword evidence="3" id="KW-1003">Cell membrane</keyword>
<accession>A0ABR6HM17</accession>
<evidence type="ECO:0000256" key="9">
    <source>
        <dbReference type="ARBA" id="ARBA00023004"/>
    </source>
</evidence>
<dbReference type="PANTHER" id="PTHR38674:SF1">
    <property type="entry name" value="ALKANE 1-MONOOXYGENASE 1"/>
    <property type="match status" value="1"/>
</dbReference>
<dbReference type="InterPro" id="IPR005804">
    <property type="entry name" value="FA_desaturase_dom"/>
</dbReference>
<keyword evidence="5 12" id="KW-0812">Transmembrane</keyword>
<comment type="subcellular location">
    <subcellularLocation>
        <location evidence="1">Cell inner membrane</location>
        <topology evidence="1">Multi-pass membrane protein</topology>
    </subcellularLocation>
</comment>
<feature type="transmembrane region" description="Helical" evidence="12">
    <location>
        <begin position="36"/>
        <end position="56"/>
    </location>
</feature>
<feature type="transmembrane region" description="Helical" evidence="12">
    <location>
        <begin position="77"/>
        <end position="97"/>
    </location>
</feature>
<evidence type="ECO:0000256" key="10">
    <source>
        <dbReference type="ARBA" id="ARBA00023033"/>
    </source>
</evidence>
<dbReference type="EC" id="1.14.15.3" evidence="14"/>
<evidence type="ECO:0000256" key="5">
    <source>
        <dbReference type="ARBA" id="ARBA00022692"/>
    </source>
</evidence>
<evidence type="ECO:0000256" key="7">
    <source>
        <dbReference type="ARBA" id="ARBA00022989"/>
    </source>
</evidence>
<evidence type="ECO:0000313" key="14">
    <source>
        <dbReference type="EMBL" id="MBB3711476.1"/>
    </source>
</evidence>
<comment type="caution">
    <text evidence="14">The sequence shown here is derived from an EMBL/GenBank/DDBJ whole genome shotgun (WGS) entry which is preliminary data.</text>
</comment>
<evidence type="ECO:0000313" key="15">
    <source>
        <dbReference type="Proteomes" id="UP000576152"/>
    </source>
</evidence>
<dbReference type="RefSeq" id="WP_183470491.1">
    <property type="nucleotide sequence ID" value="NZ_JACIBX010000002.1"/>
</dbReference>
<feature type="domain" description="Fatty acid desaturase" evidence="13">
    <location>
        <begin position="111"/>
        <end position="333"/>
    </location>
</feature>
<reference evidence="14 15" key="1">
    <citation type="submission" date="2020-08" db="EMBL/GenBank/DDBJ databases">
        <title>Genomic Encyclopedia of Type Strains, Phase III (KMG-III): the genomes of soil and plant-associated and newly described type strains.</title>
        <authorList>
            <person name="Whitman W."/>
        </authorList>
    </citation>
    <scope>NUCLEOTIDE SEQUENCE [LARGE SCALE GENOMIC DNA]</scope>
    <source>
        <strain evidence="14 15">CECT 8572</strain>
    </source>
</reference>
<name>A0ABR6HM17_9RHOB</name>
<sequence>MTTLPAARASLLAALPYWVSLLTLPLAALAALWGGWWVLLLPAFAWLLFDILDLVGGLDTSNPDPEMPDTALFWHRLLTMIWVPAQAAMTFGLIAYATRAGHLGGWEKIGLFVGQGVISGAVGIVYAHELLHQRDRVERWLGDILLAMVLWSPFRSHHLRVHHFHVGTPADVVTARYNEGFHRHFFRVLWRMPRDAWRAEARLLARKGLTMRNRKNPFWRYATLQAVMLALALALGGLEGLALFALQAFVAIWQLELVNYIEHYGLTRKHLGNGRYDHVQPRHSWNAEHRASNRLLINLQRHSDHHYKPDRRYPLLQTYPEDEAPQLPQGYPIMGVAALIPPVWRRMMNPRVRAWRRRFYPEVTDWGPYKRGELPLPRGA</sequence>
<gene>
    <name evidence="14" type="ORF">FHS00_001038</name>
</gene>
<proteinExistence type="inferred from homology"/>
<keyword evidence="9" id="KW-0408">Iron</keyword>
<evidence type="ECO:0000256" key="3">
    <source>
        <dbReference type="ARBA" id="ARBA00022475"/>
    </source>
</evidence>
<feature type="transmembrane region" description="Helical" evidence="12">
    <location>
        <begin position="218"/>
        <end position="235"/>
    </location>
</feature>
<evidence type="ECO:0000256" key="1">
    <source>
        <dbReference type="ARBA" id="ARBA00004429"/>
    </source>
</evidence>
<keyword evidence="15" id="KW-1185">Reference proteome</keyword>
<keyword evidence="6" id="KW-0479">Metal-binding</keyword>
<keyword evidence="7 12" id="KW-1133">Transmembrane helix</keyword>
<dbReference type="PANTHER" id="PTHR38674">
    <property type="entry name" value="ALKANE 1-MONOOXYGENASE 1"/>
    <property type="match status" value="1"/>
</dbReference>
<evidence type="ECO:0000256" key="2">
    <source>
        <dbReference type="ARBA" id="ARBA00010823"/>
    </source>
</evidence>
<dbReference type="GO" id="GO:0016491">
    <property type="term" value="F:oxidoreductase activity"/>
    <property type="evidence" value="ECO:0007669"/>
    <property type="project" value="UniProtKB-KW"/>
</dbReference>
<comment type="similarity">
    <text evidence="2">Belongs to the fatty acid desaturase type 1 family. AlkB subfamily.</text>
</comment>
<feature type="transmembrane region" description="Helical" evidence="12">
    <location>
        <begin position="12"/>
        <end position="30"/>
    </location>
</feature>
<evidence type="ECO:0000256" key="6">
    <source>
        <dbReference type="ARBA" id="ARBA00022723"/>
    </source>
</evidence>
<dbReference type="Proteomes" id="UP000576152">
    <property type="component" value="Unassembled WGS sequence"/>
</dbReference>
<evidence type="ECO:0000256" key="4">
    <source>
        <dbReference type="ARBA" id="ARBA00022519"/>
    </source>
</evidence>
<dbReference type="Pfam" id="PF00487">
    <property type="entry name" value="FA_desaturase"/>
    <property type="match status" value="1"/>
</dbReference>
<keyword evidence="8 14" id="KW-0560">Oxidoreductase</keyword>
<keyword evidence="11 12" id="KW-0472">Membrane</keyword>
<organism evidence="14 15">
    <name type="scientific">Limimaricola variabilis</name>
    <dbReference type="NCBI Taxonomy" id="1492771"/>
    <lineage>
        <taxon>Bacteria</taxon>
        <taxon>Pseudomonadati</taxon>
        <taxon>Pseudomonadota</taxon>
        <taxon>Alphaproteobacteria</taxon>
        <taxon>Rhodobacterales</taxon>
        <taxon>Paracoccaceae</taxon>
        <taxon>Limimaricola</taxon>
    </lineage>
</organism>
<evidence type="ECO:0000259" key="13">
    <source>
        <dbReference type="Pfam" id="PF00487"/>
    </source>
</evidence>
<protein>
    <submittedName>
        <fullName evidence="14">Alkane 1-monooxygenase</fullName>
        <ecNumber evidence="14">1.14.15.3</ecNumber>
    </submittedName>
</protein>
<keyword evidence="10" id="KW-0503">Monooxygenase</keyword>